<dbReference type="EMBL" id="JAAMOB010000004">
    <property type="protein sequence ID" value="KAF4114501.1"/>
    <property type="molecule type" value="Genomic_DNA"/>
</dbReference>
<reference evidence="2 3" key="1">
    <citation type="submission" date="2020-04" db="EMBL/GenBank/DDBJ databases">
        <title>Chromosome-level genome assembly of a cyprinid fish Onychostoma macrolepis by integration of Nanopore Sequencing, Bionano and Hi-C technology.</title>
        <authorList>
            <person name="Wang D."/>
        </authorList>
    </citation>
    <scope>NUCLEOTIDE SEQUENCE [LARGE SCALE GENOMIC DNA]</scope>
    <source>
        <strain evidence="2">SWU-2019</strain>
        <tissue evidence="2">Muscle</tissue>
    </source>
</reference>
<evidence type="ECO:0000256" key="1">
    <source>
        <dbReference type="SAM" id="MobiDB-lite"/>
    </source>
</evidence>
<dbReference type="Proteomes" id="UP000579812">
    <property type="component" value="Unassembled WGS sequence"/>
</dbReference>
<dbReference type="PANTHER" id="PTHR31025">
    <property type="entry name" value="SI:CH211-196P9.1-RELATED"/>
    <property type="match status" value="1"/>
</dbReference>
<comment type="caution">
    <text evidence="2">The sequence shown here is derived from an EMBL/GenBank/DDBJ whole genome shotgun (WGS) entry which is preliminary data.</text>
</comment>
<sequence length="426" mass="48109">MDAFLQFVANLFPNPTTSILAIEGLKSLGVETIDDLQFLKEQDVAGFLKPIEARKLIAQIPNVASTQQTTTNYTSAEYTSDASSSPGPGCSTSPSSTLTGGCETSSESLVSDHDWHYDFVVPWEKMPASFMRKIKSGERPSCSERRQLVRTVASEILENPSCQLEKRQNCSRKKKIEMFQNEESNVKTIYNLMTATYTFQRNDIQSGKDTRELLDEWPYLFQAAGMKAHFKELTGIDMNDSFEEATTSKFRRISEYFQFQCTERASRAGRILTKLRTGGDHVCGAVMLLLAHFRNDQDQFLVMVEDTCVPNDICPEQLPPTPCIVVCGENPLTASVYMVAVDQMIVNDHLLSFTEALYLMFSLYYILNISYPVELGATLEFLQRCIFRINPHKGTKVQKREKKRVYSVNPKVLSLTSKIAAFDWGD</sequence>
<feature type="region of interest" description="Disordered" evidence="1">
    <location>
        <begin position="76"/>
        <end position="103"/>
    </location>
</feature>
<evidence type="ECO:0000313" key="2">
    <source>
        <dbReference type="EMBL" id="KAF4114501.1"/>
    </source>
</evidence>
<protein>
    <submittedName>
        <fullName evidence="2">Uncharacterized protein</fullName>
    </submittedName>
</protein>
<keyword evidence="3" id="KW-1185">Reference proteome</keyword>
<organism evidence="2 3">
    <name type="scientific">Onychostoma macrolepis</name>
    <dbReference type="NCBI Taxonomy" id="369639"/>
    <lineage>
        <taxon>Eukaryota</taxon>
        <taxon>Metazoa</taxon>
        <taxon>Chordata</taxon>
        <taxon>Craniata</taxon>
        <taxon>Vertebrata</taxon>
        <taxon>Euteleostomi</taxon>
        <taxon>Actinopterygii</taxon>
        <taxon>Neopterygii</taxon>
        <taxon>Teleostei</taxon>
        <taxon>Ostariophysi</taxon>
        <taxon>Cypriniformes</taxon>
        <taxon>Cyprinidae</taxon>
        <taxon>Acrossocheilinae</taxon>
        <taxon>Onychostoma</taxon>
    </lineage>
</organism>
<gene>
    <name evidence="2" type="ORF">G5714_004724</name>
</gene>
<dbReference type="PANTHER" id="PTHR31025:SF22">
    <property type="entry name" value="IP13529P"/>
    <property type="match status" value="1"/>
</dbReference>
<proteinExistence type="predicted"/>
<accession>A0A7J6D5J0</accession>
<evidence type="ECO:0000313" key="3">
    <source>
        <dbReference type="Proteomes" id="UP000579812"/>
    </source>
</evidence>
<name>A0A7J6D5J0_9TELE</name>
<dbReference type="AlphaFoldDB" id="A0A7J6D5J0"/>
<feature type="compositionally biased region" description="Low complexity" evidence="1">
    <location>
        <begin position="83"/>
        <end position="102"/>
    </location>
</feature>